<dbReference type="AlphaFoldDB" id="A0A8X7BH07"/>
<keyword evidence="2" id="KW-1185">Reference proteome</keyword>
<reference evidence="1" key="1">
    <citation type="submission" date="2020-08" db="EMBL/GenBank/DDBJ databases">
        <title>Multicomponent nature underlies the extraordinary mechanical properties of spider dragline silk.</title>
        <authorList>
            <person name="Kono N."/>
            <person name="Nakamura H."/>
            <person name="Mori M."/>
            <person name="Yoshida Y."/>
            <person name="Ohtoshi R."/>
            <person name="Malay A.D."/>
            <person name="Moran D.A.P."/>
            <person name="Tomita M."/>
            <person name="Numata K."/>
            <person name="Arakawa K."/>
        </authorList>
    </citation>
    <scope>NUCLEOTIDE SEQUENCE</scope>
</reference>
<accession>A0A8X7BH07</accession>
<protein>
    <submittedName>
        <fullName evidence="1">Uncharacterized protein</fullName>
    </submittedName>
</protein>
<dbReference type="EMBL" id="BMAU01021391">
    <property type="protein sequence ID" value="GFY30199.1"/>
    <property type="molecule type" value="Genomic_DNA"/>
</dbReference>
<proteinExistence type="predicted"/>
<organism evidence="1 2">
    <name type="scientific">Trichonephila clavipes</name>
    <name type="common">Golden silk orbweaver</name>
    <name type="synonym">Nephila clavipes</name>
    <dbReference type="NCBI Taxonomy" id="2585209"/>
    <lineage>
        <taxon>Eukaryota</taxon>
        <taxon>Metazoa</taxon>
        <taxon>Ecdysozoa</taxon>
        <taxon>Arthropoda</taxon>
        <taxon>Chelicerata</taxon>
        <taxon>Arachnida</taxon>
        <taxon>Araneae</taxon>
        <taxon>Araneomorphae</taxon>
        <taxon>Entelegynae</taxon>
        <taxon>Araneoidea</taxon>
        <taxon>Nephilidae</taxon>
        <taxon>Trichonephila</taxon>
    </lineage>
</organism>
<sequence length="82" mass="9632">MKHILRRDDWESTSARCEETRRSDELYGTRPVTIAWVYKIADNRTLRQVRNVLRSFNIPSYTQHSLIETQASFSCGNDGNRL</sequence>
<evidence type="ECO:0000313" key="2">
    <source>
        <dbReference type="Proteomes" id="UP000887159"/>
    </source>
</evidence>
<dbReference type="Proteomes" id="UP000887159">
    <property type="component" value="Unassembled WGS sequence"/>
</dbReference>
<comment type="caution">
    <text evidence="1">The sequence shown here is derived from an EMBL/GenBank/DDBJ whole genome shotgun (WGS) entry which is preliminary data.</text>
</comment>
<gene>
    <name evidence="1" type="ORF">TNCV_3091061</name>
</gene>
<evidence type="ECO:0000313" key="1">
    <source>
        <dbReference type="EMBL" id="GFY30199.1"/>
    </source>
</evidence>
<name>A0A8X7BH07_TRICX</name>